<feature type="domain" description="Protein kinase" evidence="9">
    <location>
        <begin position="557"/>
        <end position="851"/>
    </location>
</feature>
<dbReference type="GO" id="GO:0005524">
    <property type="term" value="F:ATP binding"/>
    <property type="evidence" value="ECO:0007669"/>
    <property type="project" value="UniProtKB-KW"/>
</dbReference>
<dbReference type="PRINTS" id="PR00109">
    <property type="entry name" value="TYRKINASE"/>
</dbReference>
<evidence type="ECO:0000313" key="10">
    <source>
        <dbReference type="Proteomes" id="UP000095287"/>
    </source>
</evidence>
<evidence type="ECO:0000256" key="3">
    <source>
        <dbReference type="ARBA" id="ARBA00022777"/>
    </source>
</evidence>
<dbReference type="InterPro" id="IPR011009">
    <property type="entry name" value="Kinase-like_dom_sf"/>
</dbReference>
<evidence type="ECO:0000313" key="11">
    <source>
        <dbReference type="WBParaSite" id="L893_g10808.t1"/>
    </source>
</evidence>
<feature type="region of interest" description="Disordered" evidence="6">
    <location>
        <begin position="892"/>
        <end position="937"/>
    </location>
</feature>
<keyword evidence="1" id="KW-0808">Transferase</keyword>
<evidence type="ECO:0000256" key="1">
    <source>
        <dbReference type="ARBA" id="ARBA00022679"/>
    </source>
</evidence>
<feature type="compositionally biased region" description="Basic and acidic residues" evidence="6">
    <location>
        <begin position="466"/>
        <end position="485"/>
    </location>
</feature>
<dbReference type="Proteomes" id="UP000095287">
    <property type="component" value="Unplaced"/>
</dbReference>
<dbReference type="PROSITE" id="PS00109">
    <property type="entry name" value="PROTEIN_KINASE_TYR"/>
    <property type="match status" value="1"/>
</dbReference>
<dbReference type="InterPro" id="IPR020635">
    <property type="entry name" value="Tyr_kinase_cat_dom"/>
</dbReference>
<dbReference type="PANTHER" id="PTHR24416:SF488">
    <property type="entry name" value="PROTEIN KINASE DOMAIN-CONTAINING PROTEIN"/>
    <property type="match status" value="1"/>
</dbReference>
<dbReference type="GO" id="GO:0004714">
    <property type="term" value="F:transmembrane receptor protein tyrosine kinase activity"/>
    <property type="evidence" value="ECO:0007669"/>
    <property type="project" value="TreeGrafter"/>
</dbReference>
<dbReference type="WBParaSite" id="L893_g10808.t1">
    <property type="protein sequence ID" value="L893_g10808.t1"/>
    <property type="gene ID" value="L893_g10808"/>
</dbReference>
<keyword evidence="10" id="KW-1185">Reference proteome</keyword>
<keyword evidence="5" id="KW-0829">Tyrosine-protein kinase</keyword>
<feature type="chain" id="PRO_5009311533" evidence="8">
    <location>
        <begin position="22"/>
        <end position="937"/>
    </location>
</feature>
<organism evidence="10 11">
    <name type="scientific">Steinernema glaseri</name>
    <dbReference type="NCBI Taxonomy" id="37863"/>
    <lineage>
        <taxon>Eukaryota</taxon>
        <taxon>Metazoa</taxon>
        <taxon>Ecdysozoa</taxon>
        <taxon>Nematoda</taxon>
        <taxon>Chromadorea</taxon>
        <taxon>Rhabditida</taxon>
        <taxon>Tylenchina</taxon>
        <taxon>Panagrolaimomorpha</taxon>
        <taxon>Strongyloidoidea</taxon>
        <taxon>Steinernematidae</taxon>
        <taxon>Steinernema</taxon>
    </lineage>
</organism>
<reference evidence="11" key="1">
    <citation type="submission" date="2016-11" db="UniProtKB">
        <authorList>
            <consortium name="WormBaseParasite"/>
        </authorList>
    </citation>
    <scope>IDENTIFICATION</scope>
</reference>
<dbReference type="InterPro" id="IPR008266">
    <property type="entry name" value="Tyr_kinase_AS"/>
</dbReference>
<feature type="transmembrane region" description="Helical" evidence="7">
    <location>
        <begin position="495"/>
        <end position="517"/>
    </location>
</feature>
<keyword evidence="3" id="KW-0418">Kinase</keyword>
<keyword evidence="8" id="KW-0732">Signal</keyword>
<dbReference type="CDD" id="cd00192">
    <property type="entry name" value="PTKc"/>
    <property type="match status" value="1"/>
</dbReference>
<evidence type="ECO:0000256" key="2">
    <source>
        <dbReference type="ARBA" id="ARBA00022741"/>
    </source>
</evidence>
<evidence type="ECO:0000256" key="8">
    <source>
        <dbReference type="SAM" id="SignalP"/>
    </source>
</evidence>
<feature type="signal peptide" evidence="8">
    <location>
        <begin position="1"/>
        <end position="21"/>
    </location>
</feature>
<feature type="compositionally biased region" description="Polar residues" evidence="6">
    <location>
        <begin position="895"/>
        <end position="905"/>
    </location>
</feature>
<accession>A0A1I7XY79</accession>
<protein>
    <submittedName>
        <fullName evidence="11">Protein kinase domain-containing protein</fullName>
    </submittedName>
</protein>
<dbReference type="GO" id="GO:0007169">
    <property type="term" value="P:cell surface receptor protein tyrosine kinase signaling pathway"/>
    <property type="evidence" value="ECO:0007669"/>
    <property type="project" value="TreeGrafter"/>
</dbReference>
<dbReference type="PROSITE" id="PS50011">
    <property type="entry name" value="PROTEIN_KINASE_DOM"/>
    <property type="match status" value="1"/>
</dbReference>
<evidence type="ECO:0000259" key="9">
    <source>
        <dbReference type="PROSITE" id="PS50011"/>
    </source>
</evidence>
<dbReference type="Pfam" id="PF07714">
    <property type="entry name" value="PK_Tyr_Ser-Thr"/>
    <property type="match status" value="1"/>
</dbReference>
<dbReference type="GO" id="GO:0005886">
    <property type="term" value="C:plasma membrane"/>
    <property type="evidence" value="ECO:0007669"/>
    <property type="project" value="TreeGrafter"/>
</dbReference>
<evidence type="ECO:0000256" key="7">
    <source>
        <dbReference type="SAM" id="Phobius"/>
    </source>
</evidence>
<keyword evidence="7" id="KW-1133">Transmembrane helix</keyword>
<keyword evidence="4" id="KW-0067">ATP-binding</keyword>
<keyword evidence="2" id="KW-0547">Nucleotide-binding</keyword>
<keyword evidence="7" id="KW-0472">Membrane</keyword>
<name>A0A1I7XY79_9BILA</name>
<evidence type="ECO:0000256" key="6">
    <source>
        <dbReference type="SAM" id="MobiDB-lite"/>
    </source>
</evidence>
<dbReference type="PANTHER" id="PTHR24416">
    <property type="entry name" value="TYROSINE-PROTEIN KINASE RECEPTOR"/>
    <property type="match status" value="1"/>
</dbReference>
<sequence length="937" mass="105346">MRSLSLLLLLLLPLLPVGLQAESYEDLDPVQCPIDTNPDGCKHTVGGQFWSYAFEQKRYCNQRFIVDLSSEVTSKKNYNVVLDFIRTTLTACSDRGIGRAIFFNSFGLYNETQRCCSLDGCQDVMIYSMTYEKYVFPRGKAVYQNNSDDNNAYFITLFYDLKSMEHFKAGGTVASTVLITDRIYTRFGDYTEQLEPIFQFWYTKFTVVLVGRPEVTTADFKKFYNGVAHMEVLSVPDFDCLPRVGHCVEPCASGYCKDGSKPTDGCAFPEPPVTSPPPSTVLPTSPGPECEYELVYIFDVSSRYPKWLFEELKESMALPLKTCFNMTLGVGILSVRQRQPRWSYTGMDLQIAMDALDYRTTVHSATHPVDESELKTIEMVRSAVRQMEASAGGSRVRMAVLISDYGSEEFLQALGGNETLGEVAFHVVALNNDTESFYEDVTNVTLWDGSPNINVCTWLISGNDTKDNGGHKNETTNGGKDEHGTKAPASSVSTVLFISVGTCSALLLVLIGCTVLYRQKFITIKKIQKFRERHEAPARHEGDDVIDYWELSWDKLVVKMEKLGSGAYGQVYRGKLVGRAPAVERFYTNLPMNRSWENCDVAIKMLPKYATDQAHREFMNEIALMKTIGYNDNIVNMLGCITAGNPVGLVLEYCANRDMLHYLKGRKVDIQLSNSIEDRVNYTKDLLLFAWQIADGMNYIGSKNVVHRDLAARNILVDSELNAKIGDFGLCMNLSATTGSTSRKNGVFISASGRLPIKWLALECLQKHEFSSKSDVWSYGIVLYEMYTFGGVPFPGIEPDALLEFLQTGGRPERPHLCGEEMYEIMQKCWRENPEDRPSFQELLTIFTVLLERATENYGYLSLLKTGPASHKAISRLARSFCMSERSFRREGRTTTESTVASSNYKYPEDLRPAPSFSIASRPSSLYDLPPESPLDC</sequence>
<dbReference type="InterPro" id="IPR000719">
    <property type="entry name" value="Prot_kinase_dom"/>
</dbReference>
<evidence type="ECO:0000256" key="5">
    <source>
        <dbReference type="ARBA" id="ARBA00023137"/>
    </source>
</evidence>
<dbReference type="InterPro" id="IPR050122">
    <property type="entry name" value="RTK"/>
</dbReference>
<keyword evidence="7" id="KW-0812">Transmembrane</keyword>
<proteinExistence type="predicted"/>
<dbReference type="SMART" id="SM00219">
    <property type="entry name" value="TyrKc"/>
    <property type="match status" value="1"/>
</dbReference>
<feature type="region of interest" description="Disordered" evidence="6">
    <location>
        <begin position="466"/>
        <end position="487"/>
    </location>
</feature>
<dbReference type="Gene3D" id="1.10.510.10">
    <property type="entry name" value="Transferase(Phosphotransferase) domain 1"/>
    <property type="match status" value="1"/>
</dbReference>
<dbReference type="FunFam" id="1.10.510.10:FF:000554">
    <property type="entry name" value="Predicted protein"/>
    <property type="match status" value="1"/>
</dbReference>
<dbReference type="Gene3D" id="3.30.200.20">
    <property type="entry name" value="Phosphorylase Kinase, domain 1"/>
    <property type="match status" value="1"/>
</dbReference>
<dbReference type="InterPro" id="IPR001245">
    <property type="entry name" value="Ser-Thr/Tyr_kinase_cat_dom"/>
</dbReference>
<dbReference type="AlphaFoldDB" id="A0A1I7XY79"/>
<evidence type="ECO:0000256" key="4">
    <source>
        <dbReference type="ARBA" id="ARBA00022840"/>
    </source>
</evidence>
<dbReference type="SUPFAM" id="SSF56112">
    <property type="entry name" value="Protein kinase-like (PK-like)"/>
    <property type="match status" value="1"/>
</dbReference>
<dbReference type="GO" id="GO:0043235">
    <property type="term" value="C:receptor complex"/>
    <property type="evidence" value="ECO:0007669"/>
    <property type="project" value="TreeGrafter"/>
</dbReference>